<evidence type="ECO:0000313" key="3">
    <source>
        <dbReference type="Proteomes" id="UP000008810"/>
    </source>
</evidence>
<evidence type="ECO:0000313" key="1">
    <source>
        <dbReference type="EMBL" id="PNT67145.1"/>
    </source>
</evidence>
<evidence type="ECO:0008006" key="4">
    <source>
        <dbReference type="Google" id="ProtNLM"/>
    </source>
</evidence>
<sequence length="150" mass="17443">MKFLLIWDIVEGWALSDEDDVFRWKWEGSGAAEVWGSRAPGLRLRSVVGQRIVFVVEENINHLLLGCVVARQVWLVVLGRWQRQDWLPGVLDRLETWWPGRVVVARKDQRNLHTAVSLVCWCIWKHRNVVVFDGVTPSVTHIIREISHES</sequence>
<reference evidence="1" key="2">
    <citation type="submission" date="2017-06" db="EMBL/GenBank/DDBJ databases">
        <title>WGS assembly of Brachypodium distachyon.</title>
        <authorList>
            <consortium name="The International Brachypodium Initiative"/>
            <person name="Lucas S."/>
            <person name="Harmon-Smith M."/>
            <person name="Lail K."/>
            <person name="Tice H."/>
            <person name="Grimwood J."/>
            <person name="Bruce D."/>
            <person name="Barry K."/>
            <person name="Shu S."/>
            <person name="Lindquist E."/>
            <person name="Wang M."/>
            <person name="Pitluck S."/>
            <person name="Vogel J.P."/>
            <person name="Garvin D.F."/>
            <person name="Mockler T.C."/>
            <person name="Schmutz J."/>
            <person name="Rokhsar D."/>
            <person name="Bevan M.W."/>
        </authorList>
    </citation>
    <scope>NUCLEOTIDE SEQUENCE</scope>
    <source>
        <strain evidence="1">Bd21</strain>
    </source>
</reference>
<organism evidence="1">
    <name type="scientific">Brachypodium distachyon</name>
    <name type="common">Purple false brome</name>
    <name type="synonym">Trachynia distachya</name>
    <dbReference type="NCBI Taxonomy" id="15368"/>
    <lineage>
        <taxon>Eukaryota</taxon>
        <taxon>Viridiplantae</taxon>
        <taxon>Streptophyta</taxon>
        <taxon>Embryophyta</taxon>
        <taxon>Tracheophyta</taxon>
        <taxon>Spermatophyta</taxon>
        <taxon>Magnoliopsida</taxon>
        <taxon>Liliopsida</taxon>
        <taxon>Poales</taxon>
        <taxon>Poaceae</taxon>
        <taxon>BOP clade</taxon>
        <taxon>Pooideae</taxon>
        <taxon>Stipodae</taxon>
        <taxon>Brachypodieae</taxon>
        <taxon>Brachypodium</taxon>
    </lineage>
</organism>
<name>A0A2K2CYN9_BRADI</name>
<evidence type="ECO:0000313" key="2">
    <source>
        <dbReference type="EnsemblPlants" id="PNT67145"/>
    </source>
</evidence>
<accession>A0A2K2CYN9</accession>
<reference evidence="2" key="3">
    <citation type="submission" date="2018-08" db="UniProtKB">
        <authorList>
            <consortium name="EnsemblPlants"/>
        </authorList>
    </citation>
    <scope>IDENTIFICATION</scope>
    <source>
        <strain evidence="2">cv. Bd21</strain>
    </source>
</reference>
<proteinExistence type="predicted"/>
<dbReference type="OrthoDB" id="1740028at2759"/>
<dbReference type="AlphaFoldDB" id="A0A2K2CYN9"/>
<reference evidence="1 2" key="1">
    <citation type="journal article" date="2010" name="Nature">
        <title>Genome sequencing and analysis of the model grass Brachypodium distachyon.</title>
        <authorList>
            <consortium name="International Brachypodium Initiative"/>
        </authorList>
    </citation>
    <scope>NUCLEOTIDE SEQUENCE [LARGE SCALE GENOMIC DNA]</scope>
    <source>
        <strain evidence="1 2">Bd21</strain>
    </source>
</reference>
<dbReference type="EMBL" id="CM000882">
    <property type="protein sequence ID" value="PNT67145.1"/>
    <property type="molecule type" value="Genomic_DNA"/>
</dbReference>
<dbReference type="Gramene" id="PNT67145">
    <property type="protein sequence ID" value="PNT67145"/>
    <property type="gene ID" value="BRADI_3g21468v3"/>
</dbReference>
<dbReference type="Proteomes" id="UP000008810">
    <property type="component" value="Chromosome 3"/>
</dbReference>
<keyword evidence="3" id="KW-1185">Reference proteome</keyword>
<dbReference type="EnsemblPlants" id="PNT67145">
    <property type="protein sequence ID" value="PNT67145"/>
    <property type="gene ID" value="BRADI_3g21468v3"/>
</dbReference>
<dbReference type="InParanoid" id="A0A2K2CYN9"/>
<protein>
    <recommendedName>
        <fullName evidence="4">Reverse transcriptase zinc-binding domain-containing protein</fullName>
    </recommendedName>
</protein>
<gene>
    <name evidence="1" type="ORF">BRADI_3g21468v3</name>
</gene>